<sequence>MASDPKSLCLKMKSDYRCYLSAFKTGAEMREATESTLVAYKISVGYCSCGIGFNPSYLLEACT</sequence>
<evidence type="ECO:0000313" key="2">
    <source>
        <dbReference type="Proteomes" id="UP000009183"/>
    </source>
</evidence>
<dbReference type="SUPFAM" id="SSF48445">
    <property type="entry name" value="14-3-3 protein"/>
    <property type="match status" value="1"/>
</dbReference>
<dbReference type="InParanoid" id="F6I077"/>
<proteinExistence type="predicted"/>
<dbReference type="STRING" id="29760.F6I077"/>
<dbReference type="OrthoDB" id="5204190at2759"/>
<dbReference type="HOGENOM" id="CLU_2890378_0_0_1"/>
<dbReference type="EMBL" id="FN596505">
    <property type="protein sequence ID" value="CCB60343.1"/>
    <property type="molecule type" value="Genomic_DNA"/>
</dbReference>
<name>F6I077_VITVI</name>
<dbReference type="Gene3D" id="1.20.190.20">
    <property type="entry name" value="14-3-3 domain"/>
    <property type="match status" value="1"/>
</dbReference>
<dbReference type="PaxDb" id="29760-VIT_02s0033g00780.t01"/>
<organism evidence="1 2">
    <name type="scientific">Vitis vinifera</name>
    <name type="common">Grape</name>
    <dbReference type="NCBI Taxonomy" id="29760"/>
    <lineage>
        <taxon>Eukaryota</taxon>
        <taxon>Viridiplantae</taxon>
        <taxon>Streptophyta</taxon>
        <taxon>Embryophyta</taxon>
        <taxon>Tracheophyta</taxon>
        <taxon>Spermatophyta</taxon>
        <taxon>Magnoliopsida</taxon>
        <taxon>eudicotyledons</taxon>
        <taxon>Gunneridae</taxon>
        <taxon>Pentapetalae</taxon>
        <taxon>rosids</taxon>
        <taxon>Vitales</taxon>
        <taxon>Vitaceae</taxon>
        <taxon>Viteae</taxon>
        <taxon>Vitis</taxon>
    </lineage>
</organism>
<dbReference type="Proteomes" id="UP000009183">
    <property type="component" value="Chromosome 2"/>
</dbReference>
<protein>
    <submittedName>
        <fullName evidence="1">Uncharacterized protein</fullName>
    </submittedName>
</protein>
<keyword evidence="2" id="KW-1185">Reference proteome</keyword>
<dbReference type="InterPro" id="IPR036815">
    <property type="entry name" value="14-3-3_dom_sf"/>
</dbReference>
<gene>
    <name evidence="1" type="ordered locus">VIT_02s0033g00780</name>
</gene>
<evidence type="ECO:0000313" key="1">
    <source>
        <dbReference type="EMBL" id="CCB60343.1"/>
    </source>
</evidence>
<reference evidence="2" key="1">
    <citation type="journal article" date="2007" name="Nature">
        <title>The grapevine genome sequence suggests ancestral hexaploidization in major angiosperm phyla.</title>
        <authorList>
            <consortium name="The French-Italian Public Consortium for Grapevine Genome Characterization."/>
            <person name="Jaillon O."/>
            <person name="Aury J.-M."/>
            <person name="Noel B."/>
            <person name="Policriti A."/>
            <person name="Clepet C."/>
            <person name="Casagrande A."/>
            <person name="Choisne N."/>
            <person name="Aubourg S."/>
            <person name="Vitulo N."/>
            <person name="Jubin C."/>
            <person name="Vezzi A."/>
            <person name="Legeai F."/>
            <person name="Hugueney P."/>
            <person name="Dasilva C."/>
            <person name="Horner D."/>
            <person name="Mica E."/>
            <person name="Jublot D."/>
            <person name="Poulain J."/>
            <person name="Bruyere C."/>
            <person name="Billault A."/>
            <person name="Segurens B."/>
            <person name="Gouyvenoux M."/>
            <person name="Ugarte E."/>
            <person name="Cattonaro F."/>
            <person name="Anthouard V."/>
            <person name="Vico V."/>
            <person name="Del Fabbro C."/>
            <person name="Alaux M."/>
            <person name="Di Gaspero G."/>
            <person name="Dumas V."/>
            <person name="Felice N."/>
            <person name="Paillard S."/>
            <person name="Juman I."/>
            <person name="Moroldo M."/>
            <person name="Scalabrin S."/>
            <person name="Canaguier A."/>
            <person name="Le Clainche I."/>
            <person name="Malacrida G."/>
            <person name="Durand E."/>
            <person name="Pesole G."/>
            <person name="Laucou V."/>
            <person name="Chatelet P."/>
            <person name="Merdinoglu D."/>
            <person name="Delledonne M."/>
            <person name="Pezzotti M."/>
            <person name="Lecharny A."/>
            <person name="Scarpelli C."/>
            <person name="Artiguenave F."/>
            <person name="Pe M.E."/>
            <person name="Valle G."/>
            <person name="Morgante M."/>
            <person name="Caboche M."/>
            <person name="Adam-Blondon A.-F."/>
            <person name="Weissenbach J."/>
            <person name="Quetier F."/>
            <person name="Wincker P."/>
        </authorList>
    </citation>
    <scope>NUCLEOTIDE SEQUENCE [LARGE SCALE GENOMIC DNA]</scope>
    <source>
        <strain evidence="2">cv. Pinot noir / PN40024</strain>
    </source>
</reference>
<dbReference type="AlphaFoldDB" id="F6I077"/>
<accession>F6I077</accession>